<sequence>MKNGLLMIASGIISLSAVAGSASASAPELNNQVDSASTERVFSIGES</sequence>
<protein>
    <submittedName>
        <fullName evidence="2">Uncharacterized protein</fullName>
    </submittedName>
</protein>
<comment type="caution">
    <text evidence="2">The sequence shown here is derived from an EMBL/GenBank/DDBJ whole genome shotgun (WGS) entry which is preliminary data.</text>
</comment>
<reference evidence="3" key="1">
    <citation type="journal article" date="2019" name="Int. J. Syst. Evol. Microbiol.">
        <title>The Global Catalogue of Microorganisms (GCM) 10K type strain sequencing project: providing services to taxonomists for standard genome sequencing and annotation.</title>
        <authorList>
            <consortium name="The Broad Institute Genomics Platform"/>
            <consortium name="The Broad Institute Genome Sequencing Center for Infectious Disease"/>
            <person name="Wu L."/>
            <person name="Ma J."/>
        </authorList>
    </citation>
    <scope>NUCLEOTIDE SEQUENCE [LARGE SCALE GENOMIC DNA]</scope>
    <source>
        <strain evidence="3">KACC 11904</strain>
    </source>
</reference>
<proteinExistence type="predicted"/>
<evidence type="ECO:0000313" key="2">
    <source>
        <dbReference type="EMBL" id="MFC5446874.1"/>
    </source>
</evidence>
<keyword evidence="1" id="KW-0732">Signal</keyword>
<organism evidence="2 3">
    <name type="scientific">Paenibacillus aestuarii</name>
    <dbReference type="NCBI Taxonomy" id="516965"/>
    <lineage>
        <taxon>Bacteria</taxon>
        <taxon>Bacillati</taxon>
        <taxon>Bacillota</taxon>
        <taxon>Bacilli</taxon>
        <taxon>Bacillales</taxon>
        <taxon>Paenibacillaceae</taxon>
        <taxon>Paenibacillus</taxon>
    </lineage>
</organism>
<dbReference type="RefSeq" id="WP_270880434.1">
    <property type="nucleotide sequence ID" value="NZ_JAQFVF010000033.1"/>
</dbReference>
<accession>A0ABW0K129</accession>
<evidence type="ECO:0000313" key="3">
    <source>
        <dbReference type="Proteomes" id="UP001596044"/>
    </source>
</evidence>
<dbReference type="Proteomes" id="UP001596044">
    <property type="component" value="Unassembled WGS sequence"/>
</dbReference>
<dbReference type="EMBL" id="JBHSMJ010000004">
    <property type="protein sequence ID" value="MFC5446874.1"/>
    <property type="molecule type" value="Genomic_DNA"/>
</dbReference>
<feature type="chain" id="PRO_5047028907" evidence="1">
    <location>
        <begin position="20"/>
        <end position="47"/>
    </location>
</feature>
<gene>
    <name evidence="2" type="ORF">ACFPOG_01245</name>
</gene>
<keyword evidence="3" id="KW-1185">Reference proteome</keyword>
<name>A0ABW0K129_9BACL</name>
<feature type="signal peptide" evidence="1">
    <location>
        <begin position="1"/>
        <end position="19"/>
    </location>
</feature>
<evidence type="ECO:0000256" key="1">
    <source>
        <dbReference type="SAM" id="SignalP"/>
    </source>
</evidence>